<evidence type="ECO:0000259" key="5">
    <source>
        <dbReference type="PROSITE" id="PS51194"/>
    </source>
</evidence>
<protein>
    <submittedName>
        <fullName evidence="6">SWIM zinc finger</fullName>
    </submittedName>
</protein>
<dbReference type="Gene3D" id="3.40.50.300">
    <property type="entry name" value="P-loop containing nucleotide triphosphate hydrolases"/>
    <property type="match status" value="1"/>
</dbReference>
<dbReference type="InterPro" id="IPR049730">
    <property type="entry name" value="SNF2/RAD54-like_C"/>
</dbReference>
<dbReference type="Proteomes" id="UP000181917">
    <property type="component" value="Unassembled WGS sequence"/>
</dbReference>
<evidence type="ECO:0000259" key="4">
    <source>
        <dbReference type="PROSITE" id="PS51192"/>
    </source>
</evidence>
<name>A0A1H1B474_9MICC</name>
<keyword evidence="2" id="KW-0862">Zinc</keyword>
<gene>
    <name evidence="6" type="ORF">SAMN04489742_1232</name>
</gene>
<evidence type="ECO:0000256" key="2">
    <source>
        <dbReference type="PROSITE-ProRule" id="PRU00325"/>
    </source>
</evidence>
<dbReference type="InterPro" id="IPR007527">
    <property type="entry name" value="Znf_SWIM"/>
</dbReference>
<dbReference type="GO" id="GO:0008270">
    <property type="term" value="F:zinc ion binding"/>
    <property type="evidence" value="ECO:0007669"/>
    <property type="project" value="UniProtKB-KW"/>
</dbReference>
<proteinExistence type="predicted"/>
<dbReference type="STRING" id="37928.SAMN04489742_1232"/>
<dbReference type="SMART" id="SM00490">
    <property type="entry name" value="HELICc"/>
    <property type="match status" value="1"/>
</dbReference>
<dbReference type="GO" id="GO:0016787">
    <property type="term" value="F:hydrolase activity"/>
    <property type="evidence" value="ECO:0007669"/>
    <property type="project" value="UniProtKB-KW"/>
</dbReference>
<dbReference type="CDD" id="cd18793">
    <property type="entry name" value="SF2_C_SNF"/>
    <property type="match status" value="1"/>
</dbReference>
<accession>A0A1H1B474</accession>
<dbReference type="SUPFAM" id="SSF52540">
    <property type="entry name" value="P-loop containing nucleoside triphosphate hydrolases"/>
    <property type="match status" value="2"/>
</dbReference>
<keyword evidence="7" id="KW-1185">Reference proteome</keyword>
<keyword evidence="2" id="KW-0479">Metal-binding</keyword>
<dbReference type="PANTHER" id="PTHR10799">
    <property type="entry name" value="SNF2/RAD54 HELICASE FAMILY"/>
    <property type="match status" value="1"/>
</dbReference>
<dbReference type="GO" id="GO:0005524">
    <property type="term" value="F:ATP binding"/>
    <property type="evidence" value="ECO:0007669"/>
    <property type="project" value="InterPro"/>
</dbReference>
<dbReference type="PROSITE" id="PS50966">
    <property type="entry name" value="ZF_SWIM"/>
    <property type="match status" value="1"/>
</dbReference>
<feature type="domain" description="SWIM-type" evidence="3">
    <location>
        <begin position="76"/>
        <end position="116"/>
    </location>
</feature>
<dbReference type="SMART" id="SM00487">
    <property type="entry name" value="DEXDc"/>
    <property type="match status" value="1"/>
</dbReference>
<keyword evidence="2" id="KW-0863">Zinc-finger</keyword>
<dbReference type="PROSITE" id="PS51192">
    <property type="entry name" value="HELICASE_ATP_BIND_1"/>
    <property type="match status" value="1"/>
</dbReference>
<dbReference type="Pfam" id="PF00176">
    <property type="entry name" value="SNF2-rel_dom"/>
    <property type="match status" value="1"/>
</dbReference>
<dbReference type="KEGG" id="acry:AC20117_11190"/>
<dbReference type="Gene3D" id="3.40.50.10810">
    <property type="entry name" value="Tandem AAA-ATPase domain"/>
    <property type="match status" value="1"/>
</dbReference>
<dbReference type="Pfam" id="PF04434">
    <property type="entry name" value="SWIM"/>
    <property type="match status" value="1"/>
</dbReference>
<dbReference type="Pfam" id="PF08455">
    <property type="entry name" value="SNF2_assoc"/>
    <property type="match status" value="1"/>
</dbReference>
<feature type="domain" description="Helicase ATP-binding" evidence="4">
    <location>
        <begin position="685"/>
        <end position="849"/>
    </location>
</feature>
<keyword evidence="1" id="KW-0378">Hydrolase</keyword>
<dbReference type="InterPro" id="IPR001650">
    <property type="entry name" value="Helicase_C-like"/>
</dbReference>
<dbReference type="EMBL" id="FNKH01000002">
    <property type="protein sequence ID" value="SDQ46702.1"/>
    <property type="molecule type" value="Genomic_DNA"/>
</dbReference>
<sequence>MREPGHSLSAVRDKMEDVPQLSFPQVDAGEIIRHVGGAAFARGKAYSSGNAVEDLTWDPDTGVLQSRVNGTAAVPYRCRVQLKKKHDAGYSLLDNSCSCPVGYDCKHVAATLLYGNLMNLRANEEFKLSADPAPFAGYGASASPAVPQWQQALDSLLATGPQSTPKRAASSIGRKTRSRLMPLGLQFEVRDQTLQAHQQWRPGSGVSHSGRVPTNRIQLGVRPVVRNDKDRWVRNNLRWNSISFKTFGMSLDPEQHRWFSQFVPLHRASGQLHFGEDNDWLYLDEFSSPLLWQLLDEAKRLGIAMLGAKADTAVIIGRHAELRLDARAPEAGLTLEPSLYIDGTPQPLEMAGAIGNHGAYSYDNVLRQITLAPTQKQLTAGEQQLLQRPAAVAVPEEDVPQFLEQVYPRLQRTISVTSSDASVELPEILPPSLVLTATYGKANSLKLEWAFEYGRDESAARKPLEADPQETGYRDAEAEAELKAAVRKILHVEHIPAETMVKDMGAVEFTQETMPRLEKIDGVRVDVVGEQPDYRELTETPELTISTVETEQTDWFDLGVMVTVAGRKIPFGDIFKALSKGQKKLLLVDKTYLSLEQPVFDKLRELVDEAMALQDRGSGELQISRYQAGLWAEFEELAEDTEQAQAWQQSVSGLLKLDQVEPTPLPAGLHAELRPYQAEGFNWLAFLWRYRLGGVLADDMGLGKTLQALALMLHAKETATDDVGPFLVVAPTSVVPNWVTEARRFAPGLRVTSITDTQARTRLPLSETVAEADVVITSYTIFRLNAEEYQEQKWAGLILDEAQFVKNRTTKAHQAARHLQTPFKLSITGTPMENNLMELWSIFAITAPGLFPSALKFADTYQRPIERSGSTDLLARLRRRIRPLMMRRTKEAVASDLPPKQEQVLEVELSAKHRKIYDTHLQRERQKIMRLVDNMDKNRFTIFQSLTLLRMLSLDASLIHDDYANVPSSKLDVLFEQLEDVLAEGHRALIFSQFTSFLKKAAERLDVEGVEYTYLDGSTRRRAEVINRFKEGHAPVFLISLKAGGFGLNLTEADYCFLLDPWWNPASEAQAVDRTHRIGQTKNVMVYRMVAKNTIEEKVMALKEGKSKLFSSVMDDDAMFSSKLTADDIRGLLEG</sequence>
<dbReference type="InterPro" id="IPR014001">
    <property type="entry name" value="Helicase_ATP-bd"/>
</dbReference>
<dbReference type="PROSITE" id="PS51194">
    <property type="entry name" value="HELICASE_CTER"/>
    <property type="match status" value="1"/>
</dbReference>
<evidence type="ECO:0000313" key="6">
    <source>
        <dbReference type="EMBL" id="SDQ46702.1"/>
    </source>
</evidence>
<evidence type="ECO:0000259" key="3">
    <source>
        <dbReference type="PROSITE" id="PS50966"/>
    </source>
</evidence>
<dbReference type="AlphaFoldDB" id="A0A1H1B474"/>
<evidence type="ECO:0000313" key="7">
    <source>
        <dbReference type="Proteomes" id="UP000181917"/>
    </source>
</evidence>
<dbReference type="InterPro" id="IPR013663">
    <property type="entry name" value="Helicase_SWF/SNF/SWI_bac"/>
</dbReference>
<dbReference type="InterPro" id="IPR000330">
    <property type="entry name" value="SNF2_N"/>
</dbReference>
<reference evidence="6 7" key="1">
    <citation type="submission" date="2016-10" db="EMBL/GenBank/DDBJ databases">
        <authorList>
            <person name="de Groot N.N."/>
        </authorList>
    </citation>
    <scope>NUCLEOTIDE SEQUENCE [LARGE SCALE GENOMIC DNA]</scope>
    <source>
        <strain evidence="6 7">DSM 20117</strain>
    </source>
</reference>
<feature type="domain" description="Helicase C-terminal" evidence="5">
    <location>
        <begin position="974"/>
        <end position="1125"/>
    </location>
</feature>
<evidence type="ECO:0000256" key="1">
    <source>
        <dbReference type="ARBA" id="ARBA00022801"/>
    </source>
</evidence>
<dbReference type="Pfam" id="PF00271">
    <property type="entry name" value="Helicase_C"/>
    <property type="match status" value="1"/>
</dbReference>
<organism evidence="6 7">
    <name type="scientific">Crystallibacter crystallopoietes</name>
    <dbReference type="NCBI Taxonomy" id="37928"/>
    <lineage>
        <taxon>Bacteria</taxon>
        <taxon>Bacillati</taxon>
        <taxon>Actinomycetota</taxon>
        <taxon>Actinomycetes</taxon>
        <taxon>Micrococcales</taxon>
        <taxon>Micrococcaceae</taxon>
        <taxon>Crystallibacter</taxon>
    </lineage>
</organism>
<dbReference type="InterPro" id="IPR038718">
    <property type="entry name" value="SNF2-like_sf"/>
</dbReference>
<dbReference type="InterPro" id="IPR027417">
    <property type="entry name" value="P-loop_NTPase"/>
</dbReference>